<comment type="subunit">
    <text evidence="3">Tetramer of two alpha and two beta subunits.</text>
</comment>
<feature type="region of interest" description="Disordered" evidence="4">
    <location>
        <begin position="1"/>
        <end position="32"/>
    </location>
</feature>
<dbReference type="PROSITE" id="PS01101">
    <property type="entry name" value="CK2_BETA"/>
    <property type="match status" value="1"/>
</dbReference>
<comment type="similarity">
    <text evidence="1 3">Belongs to the casein kinase 2 subunit beta family.</text>
</comment>
<dbReference type="InterPro" id="IPR000704">
    <property type="entry name" value="Casein_kinase_II_reg-sub"/>
</dbReference>
<proteinExistence type="inferred from homology"/>
<dbReference type="Proteomes" id="UP000001744">
    <property type="component" value="Unassembled WGS sequence"/>
</dbReference>
<dbReference type="OrthoDB" id="2275560at2759"/>
<dbReference type="FunFam" id="2.20.25.20:FF:000001">
    <property type="entry name" value="Casein kinase II subunit beta"/>
    <property type="match status" value="1"/>
</dbReference>
<dbReference type="eggNOG" id="KOG3092">
    <property type="taxonomic scope" value="Eukaryota"/>
</dbReference>
<protein>
    <recommendedName>
        <fullName evidence="3">Casein kinase II subunit beta</fullName>
        <shortName evidence="3">CK II beta</shortName>
    </recommendedName>
</protein>
<dbReference type="InterPro" id="IPR016149">
    <property type="entry name" value="Casein_kin_II_reg-sub_N"/>
</dbReference>
<dbReference type="RefSeq" id="XP_002175053.2">
    <property type="nucleotide sequence ID" value="XM_002175017.2"/>
</dbReference>
<evidence type="ECO:0000256" key="4">
    <source>
        <dbReference type="SAM" id="MobiDB-lite"/>
    </source>
</evidence>
<evidence type="ECO:0000256" key="2">
    <source>
        <dbReference type="ARBA" id="ARBA00045899"/>
    </source>
</evidence>
<keyword evidence="7" id="KW-1185">Reference proteome</keyword>
<dbReference type="AlphaFoldDB" id="B6K5F6"/>
<comment type="function">
    <text evidence="2 3">Regulatory subunit of casein kinase II/CK2. As part of the kinase complex regulates the basal catalytic activity of the alpha subunit a constitutively active serine/threonine-protein kinase that phosphorylates a large number of substrates containing acidic residues C-terminal to the phosphorylated serine or threonine.</text>
</comment>
<sequence>MNMASITQLGSRSSNLMETSERDSSSSSSSEPMSWITWFCSRAGHEFFVEIKPEFIEDPFNLTGLSMAVPFYREALELILDRLPTETLEHIGVEVLETSAQVLYGLIHQRFILTRTGLHMMAEKYTVGHFGCCPRVYCNYIHTLPCGRSDIVGLEPVMLFCPNCLDIYTPSSSRYRNVDGAFFGTTFAHLFFQTYPELRPKRTGPSGKVYEPRIYGFKISEYSTMGPRMQWLRLFLSDTESSERDSS</sequence>
<dbReference type="HOGENOM" id="CLU_034027_3_2_1"/>
<dbReference type="JaponicusDB" id="SJAG_03931">
    <property type="gene designation" value="ckb2"/>
</dbReference>
<dbReference type="SMART" id="SM01085">
    <property type="entry name" value="CK_II_beta"/>
    <property type="match status" value="1"/>
</dbReference>
<evidence type="ECO:0000256" key="3">
    <source>
        <dbReference type="RuleBase" id="RU361268"/>
    </source>
</evidence>
<dbReference type="GO" id="GO:0005956">
    <property type="term" value="C:protein kinase CK2 complex"/>
    <property type="evidence" value="ECO:0000318"/>
    <property type="project" value="GO_Central"/>
</dbReference>
<evidence type="ECO:0000313" key="6">
    <source>
        <dbReference type="JaponicusDB" id="SJAG_03931"/>
    </source>
</evidence>
<evidence type="ECO:0000313" key="5">
    <source>
        <dbReference type="EMBL" id="EEB08760.2"/>
    </source>
</evidence>
<dbReference type="GeneID" id="7051541"/>
<feature type="compositionally biased region" description="Polar residues" evidence="4">
    <location>
        <begin position="1"/>
        <end position="18"/>
    </location>
</feature>
<dbReference type="EMBL" id="KE651167">
    <property type="protein sequence ID" value="EEB08760.2"/>
    <property type="molecule type" value="Genomic_DNA"/>
</dbReference>
<evidence type="ECO:0000313" key="7">
    <source>
        <dbReference type="Proteomes" id="UP000001744"/>
    </source>
</evidence>
<dbReference type="Gene3D" id="2.20.25.20">
    <property type="match status" value="1"/>
</dbReference>
<dbReference type="OMA" id="WIHWFCK"/>
<accession>B6K5F6</accession>
<dbReference type="GO" id="GO:0006359">
    <property type="term" value="P:regulation of transcription by RNA polymerase III"/>
    <property type="evidence" value="ECO:0000318"/>
    <property type="project" value="GO_Central"/>
</dbReference>
<dbReference type="InterPro" id="IPR035991">
    <property type="entry name" value="Casein_kinase_II_beta-like"/>
</dbReference>
<gene>
    <name evidence="6" type="primary">ckb2</name>
    <name evidence="5" type="ORF">SJAG_03931</name>
</gene>
<reference evidence="5 7" key="1">
    <citation type="journal article" date="2011" name="Science">
        <title>Comparative functional genomics of the fission yeasts.</title>
        <authorList>
            <person name="Rhind N."/>
            <person name="Chen Z."/>
            <person name="Yassour M."/>
            <person name="Thompson D.A."/>
            <person name="Haas B.J."/>
            <person name="Habib N."/>
            <person name="Wapinski I."/>
            <person name="Roy S."/>
            <person name="Lin M.F."/>
            <person name="Heiman D.I."/>
            <person name="Young S.K."/>
            <person name="Furuya K."/>
            <person name="Guo Y."/>
            <person name="Pidoux A."/>
            <person name="Chen H.M."/>
            <person name="Robbertse B."/>
            <person name="Goldberg J.M."/>
            <person name="Aoki K."/>
            <person name="Bayne E.H."/>
            <person name="Berlin A.M."/>
            <person name="Desjardins C.A."/>
            <person name="Dobbs E."/>
            <person name="Dukaj L."/>
            <person name="Fan L."/>
            <person name="FitzGerald M.G."/>
            <person name="French C."/>
            <person name="Gujja S."/>
            <person name="Hansen K."/>
            <person name="Keifenheim D."/>
            <person name="Levin J.Z."/>
            <person name="Mosher R.A."/>
            <person name="Mueller C.A."/>
            <person name="Pfiffner J."/>
            <person name="Priest M."/>
            <person name="Russ C."/>
            <person name="Smialowska A."/>
            <person name="Swoboda P."/>
            <person name="Sykes S.M."/>
            <person name="Vaughn M."/>
            <person name="Vengrova S."/>
            <person name="Yoder R."/>
            <person name="Zeng Q."/>
            <person name="Allshire R."/>
            <person name="Baulcombe D."/>
            <person name="Birren B.W."/>
            <person name="Brown W."/>
            <person name="Ekwall K."/>
            <person name="Kellis M."/>
            <person name="Leatherwood J."/>
            <person name="Levin H."/>
            <person name="Margalit H."/>
            <person name="Martienssen R."/>
            <person name="Nieduszynski C.A."/>
            <person name="Spatafora J.W."/>
            <person name="Friedman N."/>
            <person name="Dalgaard J.Z."/>
            <person name="Baumann P."/>
            <person name="Niki H."/>
            <person name="Regev A."/>
            <person name="Nusbaum C."/>
        </authorList>
    </citation>
    <scope>NUCLEOTIDE SEQUENCE [LARGE SCALE GENOMIC DNA]</scope>
    <source>
        <strain evidence="7">yFS275 / FY16936</strain>
    </source>
</reference>
<dbReference type="PRINTS" id="PR00472">
    <property type="entry name" value="CASNKINASEII"/>
</dbReference>
<dbReference type="VEuPathDB" id="FungiDB:SJAG_03931"/>
<dbReference type="Gene3D" id="1.10.1820.10">
    <property type="entry name" value="protein kinase ck2 holoenzyme, chain C, domain 1"/>
    <property type="match status" value="1"/>
</dbReference>
<dbReference type="PANTHER" id="PTHR11740:SF0">
    <property type="entry name" value="CASEIN KINASE II SUBUNIT BETA"/>
    <property type="match status" value="1"/>
</dbReference>
<dbReference type="GO" id="GO:0005737">
    <property type="term" value="C:cytoplasm"/>
    <property type="evidence" value="ECO:0000318"/>
    <property type="project" value="GO_Central"/>
</dbReference>
<dbReference type="Pfam" id="PF01214">
    <property type="entry name" value="CK_II_beta"/>
    <property type="match status" value="1"/>
</dbReference>
<dbReference type="STRING" id="402676.B6K5F6"/>
<dbReference type="GO" id="GO:0019887">
    <property type="term" value="F:protein kinase regulator activity"/>
    <property type="evidence" value="ECO:0000318"/>
    <property type="project" value="GO_Central"/>
</dbReference>
<dbReference type="FunFam" id="1.10.1820.10:FF:000005">
    <property type="entry name" value="Casein kinase II subunit beta"/>
    <property type="match status" value="1"/>
</dbReference>
<evidence type="ECO:0000256" key="1">
    <source>
        <dbReference type="ARBA" id="ARBA00006941"/>
    </source>
</evidence>
<name>B6K5F6_SCHJY</name>
<dbReference type="PANTHER" id="PTHR11740">
    <property type="entry name" value="CASEIN KINASE II SUBUNIT BETA"/>
    <property type="match status" value="1"/>
</dbReference>
<dbReference type="GO" id="GO:0034456">
    <property type="term" value="C:UTP-C complex"/>
    <property type="evidence" value="ECO:0000318"/>
    <property type="project" value="GO_Central"/>
</dbReference>
<organism evidence="5 7">
    <name type="scientific">Schizosaccharomyces japonicus (strain yFS275 / FY16936)</name>
    <name type="common">Fission yeast</name>
    <dbReference type="NCBI Taxonomy" id="402676"/>
    <lineage>
        <taxon>Eukaryota</taxon>
        <taxon>Fungi</taxon>
        <taxon>Dikarya</taxon>
        <taxon>Ascomycota</taxon>
        <taxon>Taphrinomycotina</taxon>
        <taxon>Schizosaccharomycetes</taxon>
        <taxon>Schizosaccharomycetales</taxon>
        <taxon>Schizosaccharomycetaceae</taxon>
        <taxon>Schizosaccharomyces</taxon>
    </lineage>
</organism>
<dbReference type="SUPFAM" id="SSF57798">
    <property type="entry name" value="Casein kinase II beta subunit"/>
    <property type="match status" value="1"/>
</dbReference>